<protein>
    <recommendedName>
        <fullName evidence="1">N-acetyltransferase domain-containing protein</fullName>
    </recommendedName>
</protein>
<evidence type="ECO:0000313" key="2">
    <source>
        <dbReference type="EMBL" id="EST17925.1"/>
    </source>
</evidence>
<dbReference type="AlphaFoldDB" id="V6JDK6"/>
<feature type="domain" description="N-acetyltransferase" evidence="1">
    <location>
        <begin position="21"/>
        <end position="167"/>
    </location>
</feature>
<dbReference type="HOGENOM" id="CLU_013985_3_6_11"/>
<dbReference type="InterPro" id="IPR051531">
    <property type="entry name" value="N-acetyltransferase"/>
</dbReference>
<dbReference type="PROSITE" id="PS51186">
    <property type="entry name" value="GNAT"/>
    <property type="match status" value="1"/>
</dbReference>
<proteinExistence type="predicted"/>
<dbReference type="RefSeq" id="WP_023554094.1">
    <property type="nucleotide sequence ID" value="NZ_CM002286.1"/>
</dbReference>
<name>V6JDK6_STRRC</name>
<dbReference type="OrthoDB" id="9132139at2"/>
<dbReference type="EMBL" id="AWQX01000401">
    <property type="protein sequence ID" value="EST17925.1"/>
    <property type="molecule type" value="Genomic_DNA"/>
</dbReference>
<comment type="caution">
    <text evidence="2">The sequence shown here is derived from an EMBL/GenBank/DDBJ whole genome shotgun (WGS) entry which is preliminary data.</text>
</comment>
<dbReference type="InterPro" id="IPR000182">
    <property type="entry name" value="GNAT_dom"/>
</dbReference>
<keyword evidence="3" id="KW-1185">Reference proteome</keyword>
<dbReference type="PATRIC" id="fig|1352936.5.peg.9612"/>
<gene>
    <name evidence="2" type="ORF">M878_46225</name>
</gene>
<dbReference type="GO" id="GO:0016747">
    <property type="term" value="F:acyltransferase activity, transferring groups other than amino-acyl groups"/>
    <property type="evidence" value="ECO:0007669"/>
    <property type="project" value="InterPro"/>
</dbReference>
<dbReference type="Pfam" id="PF13302">
    <property type="entry name" value="Acetyltransf_3"/>
    <property type="match status" value="1"/>
</dbReference>
<dbReference type="Proteomes" id="UP000017984">
    <property type="component" value="Plasmid pSros1"/>
</dbReference>
<dbReference type="PANTHER" id="PTHR43792">
    <property type="entry name" value="GNAT FAMILY, PUTATIVE (AFU_ORTHOLOGUE AFUA_3G00765)-RELATED-RELATED"/>
    <property type="match status" value="1"/>
</dbReference>
<geneLocation type="plasmid" evidence="2 3">
    <name>pSros1</name>
</geneLocation>
<dbReference type="SUPFAM" id="SSF55729">
    <property type="entry name" value="Acyl-CoA N-acyltransferases (Nat)"/>
    <property type="match status" value="1"/>
</dbReference>
<dbReference type="PANTHER" id="PTHR43792:SF1">
    <property type="entry name" value="N-ACETYLTRANSFERASE DOMAIN-CONTAINING PROTEIN"/>
    <property type="match status" value="1"/>
</dbReference>
<dbReference type="Gene3D" id="3.40.630.30">
    <property type="match status" value="1"/>
</dbReference>
<accession>V6JDK6</accession>
<evidence type="ECO:0000259" key="1">
    <source>
        <dbReference type="PROSITE" id="PS51186"/>
    </source>
</evidence>
<reference evidence="2 3" key="1">
    <citation type="journal article" date="2014" name="Genome Announc.">
        <title>Draft Genome Sequence of Streptomyces roseochromogenes subsp. oscitans DS 12.976, Producer of the Aminocoumarin Antibiotic Clorobiocin.</title>
        <authorList>
            <person name="Ruckert C."/>
            <person name="Kalinowski J."/>
            <person name="Heide L."/>
            <person name="Apel A.K."/>
        </authorList>
    </citation>
    <scope>NUCLEOTIDE SEQUENCE [LARGE SCALE GENOMIC DNA]</scope>
    <source>
        <strain evidence="2 3">DS 12.976</strain>
        <plasmid evidence="2">pSros1</plasmid>
    </source>
</reference>
<dbReference type="InterPro" id="IPR016181">
    <property type="entry name" value="Acyl_CoA_acyltransferase"/>
</dbReference>
<evidence type="ECO:0000313" key="3">
    <source>
        <dbReference type="Proteomes" id="UP000017984"/>
    </source>
</evidence>
<organism evidence="2 3">
    <name type="scientific">Streptomyces roseochromogenus subsp. oscitans DS 12.976</name>
    <dbReference type="NCBI Taxonomy" id="1352936"/>
    <lineage>
        <taxon>Bacteria</taxon>
        <taxon>Bacillati</taxon>
        <taxon>Actinomycetota</taxon>
        <taxon>Actinomycetes</taxon>
        <taxon>Kitasatosporales</taxon>
        <taxon>Streptomycetaceae</taxon>
        <taxon>Streptomyces</taxon>
    </lineage>
</organism>
<sequence length="181" mass="20371">MIETERLILRRFQLADAASLAAYRNNPDIARYQAWPSPLTPEAATEQVRKYSEQDPEQPGWFQYAIELKADHSLAGDLGVLLHDNRMQAELGGTLRPALHGSGYALEVLQAILEHLFAKGLHRVSAECDARNTPSARLMERAGFLLEGQRPEFTRNINTGEWTDTLLFGLLASRWKTLTAR</sequence>
<keyword evidence="2" id="KW-0614">Plasmid</keyword>